<comment type="caution">
    <text evidence="1">The sequence shown here is derived from an EMBL/GenBank/DDBJ whole genome shotgun (WGS) entry which is preliminary data.</text>
</comment>
<sequence>MAATIPPLANLCSRCQVIEFDDSAWPGAHKAGSEIEGHYLEVPENADSTDDQLDLDYELLDSLPNLPLLSESAENGCKFCSILKQAIQKCNRAHSQMVRVHLSYMWYWFGHLVGAPNGLKSLVAEVGWIRHGRIEERSYLRFDIDAPSGPCAQWLRLGTPPRDEALCPENLQMIVGNFKKNTNEMVYSEGNMYPARLIEIGEKGDLSCRLVETHSHPEFAGPSIVPYAALSYCWGPQEDAALQFKTEQSSLESRLRGFGIDEVTPILRDAIRITRAVKIPYLWIDAVCIIQGDKEDWDRESSRMILVYWNAALTVSTPASASCQQGVLARDWIMTSIKFQSKIDKAISGSYNIRFCSEERSPRYASCDSLTFALRYSPWADRGWTLQEYELSYQILVFGRNRLHILTDNGIQSEGGDFTNNSFHDTRLANRLPNWNCHWYLFWLKIVEDYSGRKLSDPSDKLPAISGLTKHTLPSTSPNYNAGHIYFHIDLFWTPRRNRLDPSWTKEALVHSLEFQDSYTAPSWSWASRSYTVLFEYWSFFRDLPVNISWHRIKEECQVTVSVALAGSDQFGRIKDGSLLIRGAAVPIPSQLQLLGEVGKNDKRWQMCKNNEYVAYLSFDWDEFNDDESFENLSLVLLGSCKARVNTPWRLIDVIPEAESDSGLEDNETYVYHMIEVAESGEKAKVTGPHPMAEGERHAYGIIIHPASVPGKYLRVGVFYSVPVEAGGLKYFQKCPTQTVEII</sequence>
<name>A0ACC0CYQ8_9PEZI</name>
<organism evidence="1 2">
    <name type="scientific">Hypoxylon rubiginosum</name>
    <dbReference type="NCBI Taxonomy" id="110542"/>
    <lineage>
        <taxon>Eukaryota</taxon>
        <taxon>Fungi</taxon>
        <taxon>Dikarya</taxon>
        <taxon>Ascomycota</taxon>
        <taxon>Pezizomycotina</taxon>
        <taxon>Sordariomycetes</taxon>
        <taxon>Xylariomycetidae</taxon>
        <taxon>Xylariales</taxon>
        <taxon>Hypoxylaceae</taxon>
        <taxon>Hypoxylon</taxon>
    </lineage>
</organism>
<dbReference type="EMBL" id="MU394323">
    <property type="protein sequence ID" value="KAI6085599.1"/>
    <property type="molecule type" value="Genomic_DNA"/>
</dbReference>
<gene>
    <name evidence="1" type="ORF">F4821DRAFT_260736</name>
</gene>
<protein>
    <submittedName>
        <fullName evidence="1">HET-domain-containing protein</fullName>
    </submittedName>
</protein>
<proteinExistence type="predicted"/>
<evidence type="ECO:0000313" key="2">
    <source>
        <dbReference type="Proteomes" id="UP001497680"/>
    </source>
</evidence>
<accession>A0ACC0CYQ8</accession>
<dbReference type="Proteomes" id="UP001497680">
    <property type="component" value="Unassembled WGS sequence"/>
</dbReference>
<evidence type="ECO:0000313" key="1">
    <source>
        <dbReference type="EMBL" id="KAI6085599.1"/>
    </source>
</evidence>
<keyword evidence="2" id="KW-1185">Reference proteome</keyword>
<reference evidence="1 2" key="1">
    <citation type="journal article" date="2022" name="New Phytol.">
        <title>Ecological generalism drives hyperdiversity of secondary metabolite gene clusters in xylarialean endophytes.</title>
        <authorList>
            <person name="Franco M.E.E."/>
            <person name="Wisecaver J.H."/>
            <person name="Arnold A.E."/>
            <person name="Ju Y.M."/>
            <person name="Slot J.C."/>
            <person name="Ahrendt S."/>
            <person name="Moore L.P."/>
            <person name="Eastman K.E."/>
            <person name="Scott K."/>
            <person name="Konkel Z."/>
            <person name="Mondo S.J."/>
            <person name="Kuo A."/>
            <person name="Hayes R.D."/>
            <person name="Haridas S."/>
            <person name="Andreopoulos B."/>
            <person name="Riley R."/>
            <person name="LaButti K."/>
            <person name="Pangilinan J."/>
            <person name="Lipzen A."/>
            <person name="Amirebrahimi M."/>
            <person name="Yan J."/>
            <person name="Adam C."/>
            <person name="Keymanesh K."/>
            <person name="Ng V."/>
            <person name="Louie K."/>
            <person name="Northen T."/>
            <person name="Drula E."/>
            <person name="Henrissat B."/>
            <person name="Hsieh H.M."/>
            <person name="Youens-Clark K."/>
            <person name="Lutzoni F."/>
            <person name="Miadlikowska J."/>
            <person name="Eastwood D.C."/>
            <person name="Hamelin R.C."/>
            <person name="Grigoriev I.V."/>
            <person name="U'Ren J.M."/>
        </authorList>
    </citation>
    <scope>NUCLEOTIDE SEQUENCE [LARGE SCALE GENOMIC DNA]</scope>
    <source>
        <strain evidence="1 2">ER1909</strain>
    </source>
</reference>